<reference evidence="2 3" key="1">
    <citation type="journal article" date="2016" name="Nat. Commun.">
        <title>Thousands of microbial genomes shed light on interconnected biogeochemical processes in an aquifer system.</title>
        <authorList>
            <person name="Anantharaman K."/>
            <person name="Brown C.T."/>
            <person name="Hug L.A."/>
            <person name="Sharon I."/>
            <person name="Castelle C.J."/>
            <person name="Probst A.J."/>
            <person name="Thomas B.C."/>
            <person name="Singh A."/>
            <person name="Wilkins M.J."/>
            <person name="Karaoz U."/>
            <person name="Brodie E.L."/>
            <person name="Williams K.H."/>
            <person name="Hubbard S.S."/>
            <person name="Banfield J.F."/>
        </authorList>
    </citation>
    <scope>NUCLEOTIDE SEQUENCE [LARGE SCALE GENOMIC DNA]</scope>
</reference>
<gene>
    <name evidence="2" type="ORF">A2841_04120</name>
</gene>
<feature type="transmembrane region" description="Helical" evidence="1">
    <location>
        <begin position="47"/>
        <end position="65"/>
    </location>
</feature>
<evidence type="ECO:0000313" key="2">
    <source>
        <dbReference type="EMBL" id="OGG44331.1"/>
    </source>
</evidence>
<name>A0A1F6C5B7_9BACT</name>
<keyword evidence="1" id="KW-1133">Transmembrane helix</keyword>
<protein>
    <recommendedName>
        <fullName evidence="4">PrgI family protein</fullName>
    </recommendedName>
</protein>
<comment type="caution">
    <text evidence="2">The sequence shown here is derived from an EMBL/GenBank/DDBJ whole genome shotgun (WGS) entry which is preliminary data.</text>
</comment>
<dbReference type="EMBL" id="MFKP01000012">
    <property type="protein sequence ID" value="OGG44331.1"/>
    <property type="molecule type" value="Genomic_DNA"/>
</dbReference>
<keyword evidence="1" id="KW-0812">Transmembrane</keyword>
<evidence type="ECO:0000313" key="3">
    <source>
        <dbReference type="Proteomes" id="UP000178249"/>
    </source>
</evidence>
<dbReference type="InterPro" id="IPR024414">
    <property type="entry name" value="Uncharacterised_PrgI"/>
</dbReference>
<evidence type="ECO:0008006" key="4">
    <source>
        <dbReference type="Google" id="ProtNLM"/>
    </source>
</evidence>
<sequence length="140" mass="16144">MQFQVPQFIEIEDKIIGPLTFRQFIYLAGAGGFTVILYTFFGLYLAFIFGAPVIVFAAALAFYRINNRPFIYAVEAGFYYALSKKLYLWKHEQKVIPKKADEVKNAASLLTVPKLSQNKLKDLSWSLDIQESVYSRKEQR</sequence>
<dbReference type="Pfam" id="PF12666">
    <property type="entry name" value="PrgI"/>
    <property type="match status" value="1"/>
</dbReference>
<organism evidence="2 3">
    <name type="scientific">Candidatus Kaiserbacteria bacterium RIFCSPHIGHO2_01_FULL_48_10</name>
    <dbReference type="NCBI Taxonomy" id="1798476"/>
    <lineage>
        <taxon>Bacteria</taxon>
        <taxon>Candidatus Kaiseribacteriota</taxon>
    </lineage>
</organism>
<proteinExistence type="predicted"/>
<keyword evidence="1" id="KW-0472">Membrane</keyword>
<feature type="transmembrane region" description="Helical" evidence="1">
    <location>
        <begin position="24"/>
        <end position="41"/>
    </location>
</feature>
<dbReference type="AlphaFoldDB" id="A0A1F6C5B7"/>
<evidence type="ECO:0000256" key="1">
    <source>
        <dbReference type="SAM" id="Phobius"/>
    </source>
</evidence>
<accession>A0A1F6C5B7</accession>
<dbReference type="Proteomes" id="UP000178249">
    <property type="component" value="Unassembled WGS sequence"/>
</dbReference>